<proteinExistence type="predicted"/>
<dbReference type="Gene3D" id="1.20.120.1920">
    <property type="entry name" value="UBAP1 SOUBA domain"/>
    <property type="match status" value="1"/>
</dbReference>
<dbReference type="GO" id="GO:0043130">
    <property type="term" value="F:ubiquitin binding"/>
    <property type="evidence" value="ECO:0000318"/>
    <property type="project" value="GO_Central"/>
</dbReference>
<name>A0A1Y1ISD4_KLENI</name>
<dbReference type="GO" id="GO:0000813">
    <property type="term" value="C:ESCRT I complex"/>
    <property type="evidence" value="ECO:0000318"/>
    <property type="project" value="GO_Central"/>
</dbReference>
<dbReference type="EMBL" id="DF237781">
    <property type="protein sequence ID" value="GAQ91676.1"/>
    <property type="molecule type" value="Genomic_DNA"/>
</dbReference>
<dbReference type="OMA" id="KESQNWN"/>
<feature type="region of interest" description="Disordered" evidence="1">
    <location>
        <begin position="1"/>
        <end position="58"/>
    </location>
</feature>
<reference evidence="2 3" key="1">
    <citation type="journal article" date="2014" name="Nat. Commun.">
        <title>Klebsormidium flaccidum genome reveals primary factors for plant terrestrial adaptation.</title>
        <authorList>
            <person name="Hori K."/>
            <person name="Maruyama F."/>
            <person name="Fujisawa T."/>
            <person name="Togashi T."/>
            <person name="Yamamoto N."/>
            <person name="Seo M."/>
            <person name="Sato S."/>
            <person name="Yamada T."/>
            <person name="Mori H."/>
            <person name="Tajima N."/>
            <person name="Moriyama T."/>
            <person name="Ikeuchi M."/>
            <person name="Watanabe M."/>
            <person name="Wada H."/>
            <person name="Kobayashi K."/>
            <person name="Saito M."/>
            <person name="Masuda T."/>
            <person name="Sasaki-Sekimoto Y."/>
            <person name="Mashiguchi K."/>
            <person name="Awai K."/>
            <person name="Shimojima M."/>
            <person name="Masuda S."/>
            <person name="Iwai M."/>
            <person name="Nobusawa T."/>
            <person name="Narise T."/>
            <person name="Kondo S."/>
            <person name="Saito H."/>
            <person name="Sato R."/>
            <person name="Murakawa M."/>
            <person name="Ihara Y."/>
            <person name="Oshima-Yamada Y."/>
            <person name="Ohtaka K."/>
            <person name="Satoh M."/>
            <person name="Sonobe K."/>
            <person name="Ishii M."/>
            <person name="Ohtani R."/>
            <person name="Kanamori-Sato M."/>
            <person name="Honoki R."/>
            <person name="Miyazaki D."/>
            <person name="Mochizuki H."/>
            <person name="Umetsu J."/>
            <person name="Higashi K."/>
            <person name="Shibata D."/>
            <person name="Kamiya Y."/>
            <person name="Sato N."/>
            <person name="Nakamura Y."/>
            <person name="Tabata S."/>
            <person name="Ida S."/>
            <person name="Kurokawa K."/>
            <person name="Ohta H."/>
        </authorList>
    </citation>
    <scope>NUCLEOTIDE SEQUENCE [LARGE SCALE GENOMIC DNA]</scope>
    <source>
        <strain evidence="2 3">NIES-2285</strain>
    </source>
</reference>
<protein>
    <recommendedName>
        <fullName evidence="4">UBA domain-containing protein</fullName>
    </recommendedName>
</protein>
<evidence type="ECO:0000256" key="1">
    <source>
        <dbReference type="SAM" id="MobiDB-lite"/>
    </source>
</evidence>
<dbReference type="OrthoDB" id="2018023at2759"/>
<evidence type="ECO:0008006" key="4">
    <source>
        <dbReference type="Google" id="ProtNLM"/>
    </source>
</evidence>
<dbReference type="GO" id="GO:0043162">
    <property type="term" value="P:ubiquitin-dependent protein catabolic process via the multivesicular body sorting pathway"/>
    <property type="evidence" value="ECO:0000318"/>
    <property type="project" value="GO_Central"/>
</dbReference>
<evidence type="ECO:0000313" key="2">
    <source>
        <dbReference type="EMBL" id="GAQ91676.1"/>
    </source>
</evidence>
<dbReference type="PANTHER" id="PTHR15960">
    <property type="entry name" value="LD44032P"/>
    <property type="match status" value="1"/>
</dbReference>
<sequence length="249" mass="26464">MMDSLFRRRSDPPAQPSSSTPPYAQPVSSSSYAPPSSSHSQGQQVFGPPHARPVPYTSSGSVPYAQPVGSYGASSLYPRVSVGPTPVMPNAGPSSSGQMLTAANGGIRVTIKPAYRVAPAVQLSPQNIDVPRSTFMFDFDLERKIIEEAERGNWERSARAVDHSHSNGIVSTSNLHEDPVVSKYVATGLPRDAVQLAVATFGDVQNKVLDFCSHFGVMKEMGFAPEAISGALAMFDNDRDKAIAQLAGG</sequence>
<keyword evidence="3" id="KW-1185">Reference proteome</keyword>
<evidence type="ECO:0000313" key="3">
    <source>
        <dbReference type="Proteomes" id="UP000054558"/>
    </source>
</evidence>
<feature type="compositionally biased region" description="Low complexity" evidence="1">
    <location>
        <begin position="21"/>
        <end position="41"/>
    </location>
</feature>
<gene>
    <name evidence="2" type="ORF">KFL_008320050</name>
</gene>
<organism evidence="2 3">
    <name type="scientific">Klebsormidium nitens</name>
    <name type="common">Green alga</name>
    <name type="synonym">Ulothrix nitens</name>
    <dbReference type="NCBI Taxonomy" id="105231"/>
    <lineage>
        <taxon>Eukaryota</taxon>
        <taxon>Viridiplantae</taxon>
        <taxon>Streptophyta</taxon>
        <taxon>Klebsormidiophyceae</taxon>
        <taxon>Klebsormidiales</taxon>
        <taxon>Klebsormidiaceae</taxon>
        <taxon>Klebsormidium</taxon>
    </lineage>
</organism>
<dbReference type="InterPro" id="IPR042575">
    <property type="entry name" value="UBAP1_C"/>
</dbReference>
<accession>A0A1Y1ISD4</accession>
<dbReference type="Proteomes" id="UP000054558">
    <property type="component" value="Unassembled WGS sequence"/>
</dbReference>
<dbReference type="InterPro" id="IPR038870">
    <property type="entry name" value="UBAP1"/>
</dbReference>
<dbReference type="PANTHER" id="PTHR15960:SF5">
    <property type="entry name" value="LD44032P"/>
    <property type="match status" value="1"/>
</dbReference>
<feature type="compositionally biased region" description="Basic and acidic residues" evidence="1">
    <location>
        <begin position="1"/>
        <end position="11"/>
    </location>
</feature>
<dbReference type="AlphaFoldDB" id="A0A1Y1ISD4"/>